<evidence type="ECO:0000313" key="13">
    <source>
        <dbReference type="Proteomes" id="UP001143307"/>
    </source>
</evidence>
<dbReference type="Gene3D" id="2.40.50.100">
    <property type="match status" value="1"/>
</dbReference>
<gene>
    <name evidence="12" type="primary">modC</name>
    <name evidence="12" type="ORF">EYC87_08465</name>
</gene>
<dbReference type="SUPFAM" id="SSF50331">
    <property type="entry name" value="MOP-like"/>
    <property type="match status" value="1"/>
</dbReference>
<keyword evidence="13" id="KW-1185">Reference proteome</keyword>
<dbReference type="PROSITE" id="PS51866">
    <property type="entry name" value="MOP"/>
    <property type="match status" value="1"/>
</dbReference>
<dbReference type="InterPro" id="IPR017871">
    <property type="entry name" value="ABC_transporter-like_CS"/>
</dbReference>
<evidence type="ECO:0000256" key="8">
    <source>
        <dbReference type="ARBA" id="ARBA00023136"/>
    </source>
</evidence>
<dbReference type="RefSeq" id="WP_279252499.1">
    <property type="nucleotide sequence ID" value="NZ_SHNP01000003.1"/>
</dbReference>
<keyword evidence="5" id="KW-0547">Nucleotide-binding</keyword>
<dbReference type="InterPro" id="IPR027417">
    <property type="entry name" value="P-loop_NTPase"/>
</dbReference>
<sequence>MSLTMAVTCQGHGDFCLDLACEIPATGVTAIYGRSGSGKSTLLDCVAGLRHPDTGEISFGKDHWFAAGQAMPPWERRIGYVFQDTRLFPHLTVEGNLDYASKRATKAGPMPRDTLVSILGLTHLLSQTPDTLSAGQKQRVAIGRALLSAPQLLLLDEPLANLDQQASRECLALLQQLAQGLNLPMLYVSHDIEEVSQLADHLLLLERGKLLDQGSMLEMSTRLDSRLAREEQAAAILLGEIEAQDNAFSLTQISVEGETLFVNHLDQPLGSQRRLRIPARDVSICLARPQDSSILNILPVTIQEIETCHSARLLLRLTLKEQHLLARITRKSAQKLGLQVGDSVFAQIKSVALLSEAEDQQ</sequence>
<name>A0ABT3SVD5_9GAMM</name>
<dbReference type="InterPro" id="IPR005116">
    <property type="entry name" value="Transp-assoc_OB_typ1"/>
</dbReference>
<dbReference type="EMBL" id="SHNP01000003">
    <property type="protein sequence ID" value="MCX2973606.1"/>
    <property type="molecule type" value="Genomic_DNA"/>
</dbReference>
<organism evidence="12 13">
    <name type="scientific">Candidatus Seongchinamella marina</name>
    <dbReference type="NCBI Taxonomy" id="2518990"/>
    <lineage>
        <taxon>Bacteria</taxon>
        <taxon>Pseudomonadati</taxon>
        <taxon>Pseudomonadota</taxon>
        <taxon>Gammaproteobacteria</taxon>
        <taxon>Cellvibrionales</taxon>
        <taxon>Halieaceae</taxon>
        <taxon>Seongchinamella</taxon>
    </lineage>
</organism>
<feature type="domain" description="ABC transporter" evidence="10">
    <location>
        <begin position="1"/>
        <end position="232"/>
    </location>
</feature>
<evidence type="ECO:0000256" key="6">
    <source>
        <dbReference type="ARBA" id="ARBA00022840"/>
    </source>
</evidence>
<keyword evidence="3 9" id="KW-0500">Molybdenum</keyword>
<dbReference type="Gene3D" id="3.40.50.300">
    <property type="entry name" value="P-loop containing nucleotide triphosphate hydrolases"/>
    <property type="match status" value="1"/>
</dbReference>
<dbReference type="InterPro" id="IPR003593">
    <property type="entry name" value="AAA+_ATPase"/>
</dbReference>
<evidence type="ECO:0000256" key="7">
    <source>
        <dbReference type="ARBA" id="ARBA00022967"/>
    </source>
</evidence>
<reference evidence="12" key="1">
    <citation type="submission" date="2019-02" db="EMBL/GenBank/DDBJ databases">
        <authorList>
            <person name="Li S.-H."/>
        </authorList>
    </citation>
    <scope>NUCLEOTIDE SEQUENCE</scope>
    <source>
        <strain evidence="12">IMCC8485</strain>
    </source>
</reference>
<dbReference type="InterPro" id="IPR008995">
    <property type="entry name" value="Mo/tungstate-bd_C_term_dom"/>
</dbReference>
<evidence type="ECO:0000256" key="9">
    <source>
        <dbReference type="PROSITE-ProRule" id="PRU01213"/>
    </source>
</evidence>
<evidence type="ECO:0000313" key="12">
    <source>
        <dbReference type="EMBL" id="MCX2973606.1"/>
    </source>
</evidence>
<dbReference type="PROSITE" id="PS00211">
    <property type="entry name" value="ABC_TRANSPORTER_1"/>
    <property type="match status" value="1"/>
</dbReference>
<dbReference type="SMART" id="SM00382">
    <property type="entry name" value="AAA"/>
    <property type="match status" value="1"/>
</dbReference>
<evidence type="ECO:0000256" key="2">
    <source>
        <dbReference type="ARBA" id="ARBA00022475"/>
    </source>
</evidence>
<evidence type="ECO:0000259" key="10">
    <source>
        <dbReference type="PROSITE" id="PS50893"/>
    </source>
</evidence>
<keyword evidence="2" id="KW-1003">Cell membrane</keyword>
<evidence type="ECO:0000256" key="5">
    <source>
        <dbReference type="ARBA" id="ARBA00022741"/>
    </source>
</evidence>
<keyword evidence="4" id="KW-0997">Cell inner membrane</keyword>
<dbReference type="InterPro" id="IPR004606">
    <property type="entry name" value="Mop_domain"/>
</dbReference>
<keyword evidence="7" id="KW-1278">Translocase</keyword>
<dbReference type="GO" id="GO:0005524">
    <property type="term" value="F:ATP binding"/>
    <property type="evidence" value="ECO:0007669"/>
    <property type="project" value="UniProtKB-KW"/>
</dbReference>
<dbReference type="InterPro" id="IPR050334">
    <property type="entry name" value="Molybdenum_import_ModC"/>
</dbReference>
<keyword evidence="8" id="KW-0472">Membrane</keyword>
<dbReference type="SUPFAM" id="SSF52540">
    <property type="entry name" value="P-loop containing nucleoside triphosphate hydrolases"/>
    <property type="match status" value="1"/>
</dbReference>
<dbReference type="InterPro" id="IPR011868">
    <property type="entry name" value="ModC_ABC_ATP-bd"/>
</dbReference>
<evidence type="ECO:0000256" key="4">
    <source>
        <dbReference type="ARBA" id="ARBA00022519"/>
    </source>
</evidence>
<accession>A0ABT3SVD5</accession>
<evidence type="ECO:0000256" key="3">
    <source>
        <dbReference type="ARBA" id="ARBA00022505"/>
    </source>
</evidence>
<dbReference type="NCBIfam" id="TIGR02142">
    <property type="entry name" value="modC_ABC"/>
    <property type="match status" value="1"/>
</dbReference>
<evidence type="ECO:0000259" key="11">
    <source>
        <dbReference type="PROSITE" id="PS51866"/>
    </source>
</evidence>
<protein>
    <submittedName>
        <fullName evidence="12">Molybdenum ABC transporter ATP-binding protein</fullName>
    </submittedName>
</protein>
<evidence type="ECO:0000256" key="1">
    <source>
        <dbReference type="ARBA" id="ARBA00022448"/>
    </source>
</evidence>
<feature type="domain" description="Mop" evidence="11">
    <location>
        <begin position="291"/>
        <end position="357"/>
    </location>
</feature>
<dbReference type="PANTHER" id="PTHR43514">
    <property type="entry name" value="ABC TRANSPORTER I FAMILY MEMBER 10"/>
    <property type="match status" value="1"/>
</dbReference>
<dbReference type="PANTHER" id="PTHR43514:SF4">
    <property type="entry name" value="ABC TRANSPORTER I FAMILY MEMBER 10"/>
    <property type="match status" value="1"/>
</dbReference>
<dbReference type="Pfam" id="PF03459">
    <property type="entry name" value="TOBE"/>
    <property type="match status" value="1"/>
</dbReference>
<dbReference type="Proteomes" id="UP001143307">
    <property type="component" value="Unassembled WGS sequence"/>
</dbReference>
<proteinExistence type="predicted"/>
<keyword evidence="1" id="KW-0813">Transport</keyword>
<comment type="caution">
    <text evidence="12">The sequence shown here is derived from an EMBL/GenBank/DDBJ whole genome shotgun (WGS) entry which is preliminary data.</text>
</comment>
<dbReference type="InterPro" id="IPR003439">
    <property type="entry name" value="ABC_transporter-like_ATP-bd"/>
</dbReference>
<dbReference type="PROSITE" id="PS50893">
    <property type="entry name" value="ABC_TRANSPORTER_2"/>
    <property type="match status" value="1"/>
</dbReference>
<dbReference type="Pfam" id="PF00005">
    <property type="entry name" value="ABC_tran"/>
    <property type="match status" value="1"/>
</dbReference>
<keyword evidence="6 12" id="KW-0067">ATP-binding</keyword>